<feature type="domain" description="Double-GTPase 2" evidence="1">
    <location>
        <begin position="20"/>
        <end position="205"/>
    </location>
</feature>
<protein>
    <recommendedName>
        <fullName evidence="1">Double-GTPase 2 domain-containing protein</fullName>
    </recommendedName>
</protein>
<reference evidence="2" key="2">
    <citation type="journal article" date="2021" name="PeerJ">
        <title>Extensive microbial diversity within the chicken gut microbiome revealed by metagenomics and culture.</title>
        <authorList>
            <person name="Gilroy R."/>
            <person name="Ravi A."/>
            <person name="Getino M."/>
            <person name="Pursley I."/>
            <person name="Horton D.L."/>
            <person name="Alikhan N.F."/>
            <person name="Baker D."/>
            <person name="Gharbi K."/>
            <person name="Hall N."/>
            <person name="Watson M."/>
            <person name="Adriaenssens E.M."/>
            <person name="Foster-Nyarko E."/>
            <person name="Jarju S."/>
            <person name="Secka A."/>
            <person name="Antonio M."/>
            <person name="Oren A."/>
            <person name="Chaudhuri R.R."/>
            <person name="La Ragione R."/>
            <person name="Hildebrand F."/>
            <person name="Pallen M.J."/>
        </authorList>
    </citation>
    <scope>NUCLEOTIDE SEQUENCE</scope>
    <source>
        <strain evidence="2">2889</strain>
    </source>
</reference>
<dbReference type="InterPro" id="IPR045528">
    <property type="entry name" value="DO-GTPase2"/>
</dbReference>
<reference evidence="2" key="1">
    <citation type="submission" date="2020-10" db="EMBL/GenBank/DDBJ databases">
        <authorList>
            <person name="Gilroy R."/>
        </authorList>
    </citation>
    <scope>NUCLEOTIDE SEQUENCE</scope>
    <source>
        <strain evidence="2">2889</strain>
    </source>
</reference>
<evidence type="ECO:0000313" key="3">
    <source>
        <dbReference type="Proteomes" id="UP000823612"/>
    </source>
</evidence>
<dbReference type="AlphaFoldDB" id="A0A9D9DV19"/>
<gene>
    <name evidence="2" type="ORF">IAB08_06610</name>
</gene>
<proteinExistence type="predicted"/>
<sequence length="345" mass="39292">MKFWDNLRRQSGCRMTMNVCMMGPRAVGKTTVLTAIFSETQNSIATTELLLHAFGDTSADITEKRQMLAHIFAQKIQIEDRPEAGIAASSAVHTFDFSFGLKGKEPKVDLHIKDFPGEYVRDKSEEVVSFIDESNAVFIAIDSPHLMEEGGKYCEAKNRVSDITEFFRKSLAGLSTEKLVLLIPLKCEKYFYADRMDELLQRLEDTYSDLLALFKANDKVVCAVTPILTLGGVEFDRFRKSGGAVDLNPDGCPSDVIYKFRDGNAAYSPTFCVQPLYYLLSFTAAQYKRNKKRKSFIDRMIAKLFDLFDNDPELFEEILKIERFRGIDIPGYKIECGKDKFHYNR</sequence>
<organism evidence="2 3">
    <name type="scientific">Candidatus Pullibacteroides excrementavium</name>
    <dbReference type="NCBI Taxonomy" id="2840905"/>
    <lineage>
        <taxon>Bacteria</taxon>
        <taxon>Pseudomonadati</taxon>
        <taxon>Bacteroidota</taxon>
        <taxon>Bacteroidia</taxon>
        <taxon>Bacteroidales</taxon>
        <taxon>Candidatus Pullibacteroides</taxon>
    </lineage>
</organism>
<dbReference type="Pfam" id="PF19993">
    <property type="entry name" value="DO-GTPase2"/>
    <property type="match status" value="1"/>
</dbReference>
<dbReference type="Gene3D" id="3.40.50.300">
    <property type="entry name" value="P-loop containing nucleotide triphosphate hydrolases"/>
    <property type="match status" value="1"/>
</dbReference>
<dbReference type="Proteomes" id="UP000823612">
    <property type="component" value="Unassembled WGS sequence"/>
</dbReference>
<dbReference type="SUPFAM" id="SSF52540">
    <property type="entry name" value="P-loop containing nucleoside triphosphate hydrolases"/>
    <property type="match status" value="1"/>
</dbReference>
<comment type="caution">
    <text evidence="2">The sequence shown here is derived from an EMBL/GenBank/DDBJ whole genome shotgun (WGS) entry which is preliminary data.</text>
</comment>
<evidence type="ECO:0000313" key="2">
    <source>
        <dbReference type="EMBL" id="MBO8432946.1"/>
    </source>
</evidence>
<dbReference type="InterPro" id="IPR027417">
    <property type="entry name" value="P-loop_NTPase"/>
</dbReference>
<dbReference type="EMBL" id="JADIMZ010000100">
    <property type="protein sequence ID" value="MBO8432946.1"/>
    <property type="molecule type" value="Genomic_DNA"/>
</dbReference>
<name>A0A9D9DV19_9BACT</name>
<accession>A0A9D9DV19</accession>
<evidence type="ECO:0000259" key="1">
    <source>
        <dbReference type="Pfam" id="PF19993"/>
    </source>
</evidence>